<evidence type="ECO:0000256" key="8">
    <source>
        <dbReference type="ARBA" id="ARBA00023136"/>
    </source>
</evidence>
<dbReference type="InterPro" id="IPR013809">
    <property type="entry name" value="ENTH"/>
</dbReference>
<dbReference type="GO" id="GO:0007015">
    <property type="term" value="P:actin filament organization"/>
    <property type="evidence" value="ECO:0007669"/>
    <property type="project" value="TreeGrafter"/>
</dbReference>
<evidence type="ECO:0000256" key="6">
    <source>
        <dbReference type="ARBA" id="ARBA00022990"/>
    </source>
</evidence>
<keyword evidence="9" id="KW-0009">Actin-binding</keyword>
<dbReference type="GO" id="GO:0048471">
    <property type="term" value="C:perinuclear region of cytoplasm"/>
    <property type="evidence" value="ECO:0007669"/>
    <property type="project" value="UniProtKB-SubCell"/>
</dbReference>
<dbReference type="Gene3D" id="1.20.1410.10">
    <property type="entry name" value="I/LWEQ domain"/>
    <property type="match status" value="1"/>
</dbReference>
<dbReference type="Proteomes" id="UP000694427">
    <property type="component" value="Unplaced"/>
</dbReference>
<keyword evidence="19" id="KW-1185">Reference proteome</keyword>
<dbReference type="FunFam" id="1.20.1410.10:FF:000002">
    <property type="entry name" value="Huntingtin interacting protein 1"/>
    <property type="match status" value="1"/>
</dbReference>
<evidence type="ECO:0000256" key="3">
    <source>
        <dbReference type="ARBA" id="ARBA00010135"/>
    </source>
</evidence>
<name>A0A8C1Q0X8_CYPCA</name>
<evidence type="ECO:0000256" key="4">
    <source>
        <dbReference type="ARBA" id="ARBA00022490"/>
    </source>
</evidence>
<dbReference type="GO" id="GO:0042803">
    <property type="term" value="F:protein homodimerization activity"/>
    <property type="evidence" value="ECO:0007669"/>
    <property type="project" value="UniProtKB-ARBA"/>
</dbReference>
<evidence type="ECO:0000256" key="13">
    <source>
        <dbReference type="ARBA" id="ARBA00073599"/>
    </source>
</evidence>
<evidence type="ECO:0000313" key="19">
    <source>
        <dbReference type="Proteomes" id="UP000694427"/>
    </source>
</evidence>
<evidence type="ECO:0000256" key="14">
    <source>
        <dbReference type="SAM" id="Coils"/>
    </source>
</evidence>
<feature type="coiled-coil region" evidence="14">
    <location>
        <begin position="500"/>
        <end position="584"/>
    </location>
</feature>
<dbReference type="SMART" id="SM00307">
    <property type="entry name" value="ILWEQ"/>
    <property type="match status" value="1"/>
</dbReference>
<dbReference type="SUPFAM" id="SSF48464">
    <property type="entry name" value="ENTH/VHS domain"/>
    <property type="match status" value="1"/>
</dbReference>
<dbReference type="InterPro" id="IPR002558">
    <property type="entry name" value="ILWEQ_dom"/>
</dbReference>
<dbReference type="PANTHER" id="PTHR10407">
    <property type="entry name" value="HUNTINGTIN INTERACTING PROTEIN 1"/>
    <property type="match status" value="1"/>
</dbReference>
<evidence type="ECO:0000256" key="5">
    <source>
        <dbReference type="ARBA" id="ARBA00022583"/>
    </source>
</evidence>
<dbReference type="AlphaFoldDB" id="A0A8C1Q0X8"/>
<keyword evidence="7 14" id="KW-0175">Coiled coil</keyword>
<dbReference type="PANTHER" id="PTHR10407:SF14">
    <property type="entry name" value="HUNTINGTIN-INTERACTING PROTEIN 1"/>
    <property type="match status" value="1"/>
</dbReference>
<comment type="similarity">
    <text evidence="3">Belongs to the SLA2 family.</text>
</comment>
<evidence type="ECO:0000256" key="9">
    <source>
        <dbReference type="ARBA" id="ARBA00023203"/>
    </source>
</evidence>
<dbReference type="GO" id="GO:0030864">
    <property type="term" value="C:cortical actin cytoskeleton"/>
    <property type="evidence" value="ECO:0007669"/>
    <property type="project" value="TreeGrafter"/>
</dbReference>
<keyword evidence="10" id="KW-0968">Cytoplasmic vesicle</keyword>
<evidence type="ECO:0000256" key="15">
    <source>
        <dbReference type="SAM" id="MobiDB-lite"/>
    </source>
</evidence>
<evidence type="ECO:0000256" key="11">
    <source>
        <dbReference type="ARBA" id="ARBA00059997"/>
    </source>
</evidence>
<feature type="region of interest" description="Disordered" evidence="15">
    <location>
        <begin position="1"/>
        <end position="26"/>
    </location>
</feature>
<evidence type="ECO:0000259" key="17">
    <source>
        <dbReference type="PROSITE" id="PS50945"/>
    </source>
</evidence>
<dbReference type="Pfam" id="PF01608">
    <property type="entry name" value="I_LWEQ"/>
    <property type="match status" value="1"/>
</dbReference>
<reference evidence="18" key="1">
    <citation type="submission" date="2025-08" db="UniProtKB">
        <authorList>
            <consortium name="Ensembl"/>
        </authorList>
    </citation>
    <scope>IDENTIFICATION</scope>
</reference>
<dbReference type="GO" id="GO:0043325">
    <property type="term" value="F:phosphatidylinositol-3,4-bisphosphate binding"/>
    <property type="evidence" value="ECO:0007669"/>
    <property type="project" value="TreeGrafter"/>
</dbReference>
<dbReference type="InterPro" id="IPR035964">
    <property type="entry name" value="I/LWEQ_dom_sf"/>
</dbReference>
<keyword evidence="8" id="KW-0472">Membrane</keyword>
<dbReference type="GO" id="GO:0030659">
    <property type="term" value="C:cytoplasmic vesicle membrane"/>
    <property type="evidence" value="ECO:0007669"/>
    <property type="project" value="UniProtKB-SubCell"/>
</dbReference>
<dbReference type="GO" id="GO:0035615">
    <property type="term" value="F:clathrin adaptor activity"/>
    <property type="evidence" value="ECO:0007669"/>
    <property type="project" value="TreeGrafter"/>
</dbReference>
<feature type="compositionally biased region" description="Polar residues" evidence="15">
    <location>
        <begin position="1"/>
        <end position="12"/>
    </location>
</feature>
<dbReference type="InterPro" id="IPR032422">
    <property type="entry name" value="HIP1_clath-bd"/>
</dbReference>
<dbReference type="GO" id="GO:0048268">
    <property type="term" value="P:clathrin coat assembly"/>
    <property type="evidence" value="ECO:0007669"/>
    <property type="project" value="TreeGrafter"/>
</dbReference>
<evidence type="ECO:0000259" key="16">
    <source>
        <dbReference type="PROSITE" id="PS50942"/>
    </source>
</evidence>
<dbReference type="Gene3D" id="1.25.40.90">
    <property type="match status" value="1"/>
</dbReference>
<dbReference type="InterPro" id="IPR011417">
    <property type="entry name" value="ANTH_dom"/>
</dbReference>
<comment type="subcellular location">
    <subcellularLocation>
        <location evidence="2">Cytoplasm</location>
        <location evidence="2">Perinuclear region</location>
    </subcellularLocation>
    <subcellularLocation>
        <location evidence="1">Cytoplasmic vesicle membrane</location>
    </subcellularLocation>
</comment>
<dbReference type="GO" id="GO:0098793">
    <property type="term" value="C:presynapse"/>
    <property type="evidence" value="ECO:0007669"/>
    <property type="project" value="TreeGrafter"/>
</dbReference>
<dbReference type="PROSITE" id="PS50942">
    <property type="entry name" value="ENTH"/>
    <property type="match status" value="1"/>
</dbReference>
<keyword evidence="4" id="KW-0963">Cytoplasm</keyword>
<dbReference type="Pfam" id="PF16515">
    <property type="entry name" value="HIP1_clath_bdg"/>
    <property type="match status" value="1"/>
</dbReference>
<dbReference type="InterPro" id="IPR030224">
    <property type="entry name" value="Sla2_fam"/>
</dbReference>
<dbReference type="GO" id="GO:0032051">
    <property type="term" value="F:clathrin light chain binding"/>
    <property type="evidence" value="ECO:0007669"/>
    <property type="project" value="TreeGrafter"/>
</dbReference>
<evidence type="ECO:0000256" key="2">
    <source>
        <dbReference type="ARBA" id="ARBA00004556"/>
    </source>
</evidence>
<feature type="domain" description="ENTH" evidence="16">
    <location>
        <begin position="32"/>
        <end position="160"/>
    </location>
</feature>
<evidence type="ECO:0000256" key="12">
    <source>
        <dbReference type="ARBA" id="ARBA00061714"/>
    </source>
</evidence>
<dbReference type="GO" id="GO:0030100">
    <property type="term" value="P:regulation of endocytosis"/>
    <property type="evidence" value="ECO:0007669"/>
    <property type="project" value="UniProtKB-ARBA"/>
</dbReference>
<dbReference type="Gene3D" id="6.10.250.920">
    <property type="match status" value="1"/>
</dbReference>
<dbReference type="CDD" id="cd17013">
    <property type="entry name" value="ANTH_N_HIP1"/>
    <property type="match status" value="1"/>
</dbReference>
<dbReference type="GO" id="GO:0051015">
    <property type="term" value="F:actin filament binding"/>
    <property type="evidence" value="ECO:0007669"/>
    <property type="project" value="TreeGrafter"/>
</dbReference>
<evidence type="ECO:0000256" key="1">
    <source>
        <dbReference type="ARBA" id="ARBA00004156"/>
    </source>
</evidence>
<dbReference type="GO" id="GO:0080025">
    <property type="term" value="F:phosphatidylinositol-3,5-bisphosphate binding"/>
    <property type="evidence" value="ECO:0007669"/>
    <property type="project" value="TreeGrafter"/>
</dbReference>
<dbReference type="Ensembl" id="ENSCCRT00010128275.1">
    <property type="protein sequence ID" value="ENSCCRP00010115386.1"/>
    <property type="gene ID" value="ENSCCRG00010049895.1"/>
</dbReference>
<sequence>MDRVKSSMQQVPNPIPKVLSRRTGGANSLEVEKENFERSQAVSINKAINTQEIAVKEKHARTCILGTHHEKGAHTFWLAVNRLPLSSNAVLCWKFCHVFHKLLRDGHPNVIKDSMRHKADLNDMSRMWGHLSEGYGKLCSIYLKLLITKMEFHIKNPRFPGNLQMSNRQLDEAGENDVNNFFQLTVEMFDYLDCELNLFLGVFSSLDMSRSVSVTAAGQCRLAPLIQVILDSSHLYDYTVKLLFKLHSCLPADTLQGHRDRFQEQFKKLKSLFYRSSNLQYFKRLIQIPQLPENPPNFLRASALSEHISPVVVIPVESSSPESEHVVETEDLVDTDIPPLPSTVDSKFDDLFGTSAATDPFNFNSQNGMRRDEKDRLIEQLKAELQALKEELESFRLESGRLCQALRGRVNELEAELAEQTHLKQQALGESEFLRAELDDLRRVKEDTEKEQRSLSEIERKAQANEQRYTKLKEKYTELVQSHADLLRKNAEVTRQMTVARAAQDEVENVKKEMQDRLKAAQDTASQQEKVQLEQLQALQAELMSSRSELETLKSTVTSSQQSNEQLSTQLSALEAEKALLMETVSQKEAGLASLGVELERVQSSLTNERESGVKAAETLQNQLNEKESREQALESELVSLRWAALRAALEEGGKIVQDSLNQLEDPAHISCTSSADYLVSRCQVALDRVERLQSARDGFVSDNTDVSGLVRAVTQFAHLVGDVIVQGSATSHMVPVEQADALADNVKACGAEALALLCQLKEQESMGTADCSRLRAALDTVMALGEKLRPRGLELQQGELGDLVEQEMAATSAAVESAAARIEEMLNKSRAVDTGIKMEVNERILASCTDLMQAIKVLVLSSKDLQRDIVESGRGAASMKEFYAKNSRWTEGLISASKAVGWGATMLVDAADQVVQGKGKFEELMVCSHEIAASTAQLVAASKVKADKDSPNLSRLRQASKGVTQATAGVVASTKSAKSQIEDTETMDFSATTLTQIKRQEMDAQVLVLELETRLQKERERLGELRKKHYQLAGVAEGWGGEEEGTG</sequence>
<feature type="domain" description="I/LWEQ" evidence="17">
    <location>
        <begin position="793"/>
        <end position="1034"/>
    </location>
</feature>
<comment type="subunit">
    <text evidence="12">Homodimer. Interacts with actin; homodimerization promotes actin binding. Interacts with CLTB. Interacts with HIP1. Interacts (via ENTH and I/LWEQ domains) with BCL2L10.</text>
</comment>
<dbReference type="GO" id="GO:0051050">
    <property type="term" value="P:positive regulation of transport"/>
    <property type="evidence" value="ECO:0007669"/>
    <property type="project" value="UniProtKB-ARBA"/>
</dbReference>
<dbReference type="Gene3D" id="1.20.5.1700">
    <property type="match status" value="1"/>
</dbReference>
<feature type="coiled-coil region" evidence="14">
    <location>
        <begin position="371"/>
        <end position="475"/>
    </location>
</feature>
<evidence type="ECO:0000313" key="18">
    <source>
        <dbReference type="Ensembl" id="ENSCCRP00010115386.1"/>
    </source>
</evidence>
<proteinExistence type="inferred from homology"/>
<dbReference type="FunFam" id="1.20.5.1700:FF:000002">
    <property type="entry name" value="Huntingtin interacting protein 1"/>
    <property type="match status" value="1"/>
</dbReference>
<dbReference type="GO" id="GO:0030837">
    <property type="term" value="P:negative regulation of actin filament polymerization"/>
    <property type="evidence" value="ECO:0007669"/>
    <property type="project" value="UniProtKB-ARBA"/>
</dbReference>
<dbReference type="Pfam" id="PF07651">
    <property type="entry name" value="ANTH"/>
    <property type="match status" value="1"/>
</dbReference>
<dbReference type="GO" id="GO:0051130">
    <property type="term" value="P:positive regulation of cellular component organization"/>
    <property type="evidence" value="ECO:0007669"/>
    <property type="project" value="UniProtKB-ARBA"/>
</dbReference>
<reference evidence="18" key="2">
    <citation type="submission" date="2025-09" db="UniProtKB">
        <authorList>
            <consortium name="Ensembl"/>
        </authorList>
    </citation>
    <scope>IDENTIFICATION</scope>
</reference>
<dbReference type="PROSITE" id="PS50945">
    <property type="entry name" value="I_LWEQ"/>
    <property type="match status" value="1"/>
</dbReference>
<dbReference type="GO" id="GO:0061024">
    <property type="term" value="P:membrane organization"/>
    <property type="evidence" value="ECO:0007669"/>
    <property type="project" value="UniProtKB-ARBA"/>
</dbReference>
<dbReference type="InterPro" id="IPR008942">
    <property type="entry name" value="ENTH_VHS"/>
</dbReference>
<dbReference type="GO" id="GO:0030136">
    <property type="term" value="C:clathrin-coated vesicle"/>
    <property type="evidence" value="ECO:0007669"/>
    <property type="project" value="UniProtKB-ARBA"/>
</dbReference>
<dbReference type="SMART" id="SM00273">
    <property type="entry name" value="ENTH"/>
    <property type="match status" value="1"/>
</dbReference>
<comment type="function">
    <text evidence="11">Component of clathrin-coated pits and vesicles, that may link the endocytic machinery to the actin cytoskeleton. Binds 3-phosphoinositides (via ENTH domain). May act through the ENTH domain to promote cell survival by stabilizing receptor tyrosine kinases following ligand-induced endocytosis.</text>
</comment>
<evidence type="ECO:0000256" key="10">
    <source>
        <dbReference type="ARBA" id="ARBA00023329"/>
    </source>
</evidence>
<evidence type="ECO:0000256" key="7">
    <source>
        <dbReference type="ARBA" id="ARBA00023054"/>
    </source>
</evidence>
<dbReference type="FunFam" id="1.25.40.90:FF:000012">
    <property type="entry name" value="Huntingtin interacting protein 1-related"/>
    <property type="match status" value="1"/>
</dbReference>
<organism evidence="18 19">
    <name type="scientific">Cyprinus carpio</name>
    <name type="common">Common carp</name>
    <dbReference type="NCBI Taxonomy" id="7962"/>
    <lineage>
        <taxon>Eukaryota</taxon>
        <taxon>Metazoa</taxon>
        <taxon>Chordata</taxon>
        <taxon>Craniata</taxon>
        <taxon>Vertebrata</taxon>
        <taxon>Euteleostomi</taxon>
        <taxon>Actinopterygii</taxon>
        <taxon>Neopterygii</taxon>
        <taxon>Teleostei</taxon>
        <taxon>Ostariophysi</taxon>
        <taxon>Cypriniformes</taxon>
        <taxon>Cyprinidae</taxon>
        <taxon>Cyprininae</taxon>
        <taxon>Cyprinus</taxon>
    </lineage>
</organism>
<accession>A0A8C1Q0X8</accession>
<keyword evidence="5" id="KW-0254">Endocytosis</keyword>
<keyword evidence="6" id="KW-0007">Acetylation</keyword>
<dbReference type="GO" id="GO:0006898">
    <property type="term" value="P:receptor-mediated endocytosis"/>
    <property type="evidence" value="ECO:0007669"/>
    <property type="project" value="UniProtKB-ARBA"/>
</dbReference>
<protein>
    <recommendedName>
        <fullName evidence="13">Huntingtin-interacting protein 1-related protein</fullName>
    </recommendedName>
</protein>
<dbReference type="SUPFAM" id="SSF109885">
    <property type="entry name" value="I/LWEQ domain"/>
    <property type="match status" value="1"/>
</dbReference>